<dbReference type="Proteomes" id="UP001140087">
    <property type="component" value="Unassembled WGS sequence"/>
</dbReference>
<evidence type="ECO:0000313" key="2">
    <source>
        <dbReference type="Proteomes" id="UP001140087"/>
    </source>
</evidence>
<keyword evidence="2" id="KW-1185">Reference proteome</keyword>
<protein>
    <submittedName>
        <fullName evidence="1">GATA type transcriptional activator of nitrogen-regulated proteins</fullName>
    </submittedName>
</protein>
<organism evidence="1 2">
    <name type="scientific">Coemansia helicoidea</name>
    <dbReference type="NCBI Taxonomy" id="1286919"/>
    <lineage>
        <taxon>Eukaryota</taxon>
        <taxon>Fungi</taxon>
        <taxon>Fungi incertae sedis</taxon>
        <taxon>Zoopagomycota</taxon>
        <taxon>Kickxellomycotina</taxon>
        <taxon>Kickxellomycetes</taxon>
        <taxon>Kickxellales</taxon>
        <taxon>Kickxellaceae</taxon>
        <taxon>Coemansia</taxon>
    </lineage>
</organism>
<dbReference type="EMBL" id="JANBUN010000004">
    <property type="protein sequence ID" value="KAJ2808341.1"/>
    <property type="molecule type" value="Genomic_DNA"/>
</dbReference>
<gene>
    <name evidence="1" type="primary">SFU1_1</name>
    <name evidence="1" type="ORF">H4R21_000087</name>
</gene>
<comment type="caution">
    <text evidence="1">The sequence shown here is derived from an EMBL/GenBank/DDBJ whole genome shotgun (WGS) entry which is preliminary data.</text>
</comment>
<reference evidence="1" key="1">
    <citation type="submission" date="2022-07" db="EMBL/GenBank/DDBJ databases">
        <title>Phylogenomic reconstructions and comparative analyses of Kickxellomycotina fungi.</title>
        <authorList>
            <person name="Reynolds N.K."/>
            <person name="Stajich J.E."/>
            <person name="Barry K."/>
            <person name="Grigoriev I.V."/>
            <person name="Crous P."/>
            <person name="Smith M.E."/>
        </authorList>
    </citation>
    <scope>NUCLEOTIDE SEQUENCE</scope>
    <source>
        <strain evidence="1">BCRC 34780</strain>
    </source>
</reference>
<accession>A0ACC1LHT5</accession>
<name>A0ACC1LHT5_9FUNG</name>
<evidence type="ECO:0000313" key="1">
    <source>
        <dbReference type="EMBL" id="KAJ2808341.1"/>
    </source>
</evidence>
<sequence length="550" mass="58123">MRAPSDPRIPPSADPRSSSSTSPAGYAYGPARDSHAAWRPSARAAFQPIDHRWPPRAEPMQAPLPHHGAPHQRSVHTPHYGHPPLVRPRWHPQPQDPALQQTGQQPQSGRGRIAPGDKRLMTAAAKAAAITATSAAVASMAKRLGRGPKRATAAAATGADAPQAKRGRSAGEAVQPDGGPVGPMTCVNCGTTKTPLWRRDPRGQPICNACGLYLKSYGRMRPLTLKRTQRQAEQQQGPQHHQRADGGGGCSHGRGDEGTCPGNGTCNGKGGRPACDGCPAYNQKHLPHTTRPIGVTVNGSVRRLTAAERAAAIANGAATDEQGNIVGPIPDSAIGPGRIPQHIADAIAQATVATAAAPSGTPPPGVGEVLRPGGAPAEAGEHAVCFNCGTDYTPLWRRDADGHITCNACGLYYKLHGRHRPTSMKRDAIKRRRRQPQQPQPPTQPPQQPRPLPPHAPSDDDDRRGEDRSPSRGSTDDDAMRTLVEAASARPPLPTDPADVARCREELQRECARLQSLLQRSTTLLESLDKVAPPPHAGAEAGNTEDGGGH</sequence>
<proteinExistence type="predicted"/>